<proteinExistence type="predicted"/>
<accession>A0A2U2XC54</accession>
<dbReference type="AlphaFoldDB" id="A0A2U2XC54"/>
<evidence type="ECO:0000313" key="3">
    <source>
        <dbReference type="EMBL" id="PWH85343.1"/>
    </source>
</evidence>
<dbReference type="NCBIfam" id="TIGR04183">
    <property type="entry name" value="Por_Secre_tail"/>
    <property type="match status" value="1"/>
</dbReference>
<dbReference type="InterPro" id="IPR026444">
    <property type="entry name" value="Secre_tail"/>
</dbReference>
<dbReference type="OrthoDB" id="9776255at2"/>
<sequence>MFRNSITCVAIVLESSSIGKLRTTLVTENSNLKIGLAHNYLGELIIGKNGQSNNQINVEQLNKGIYVIRMAGKSGSYFTGKFVKE</sequence>
<dbReference type="RefSeq" id="WP_109359745.1">
    <property type="nucleotide sequence ID" value="NZ_QFRJ01000007.1"/>
</dbReference>
<feature type="domain" description="Secretion system C-terminal sorting" evidence="2">
    <location>
        <begin position="28"/>
        <end position="81"/>
    </location>
</feature>
<keyword evidence="1" id="KW-0732">Signal</keyword>
<dbReference type="Proteomes" id="UP000245370">
    <property type="component" value="Unassembled WGS sequence"/>
</dbReference>
<evidence type="ECO:0000313" key="4">
    <source>
        <dbReference type="Proteomes" id="UP000245370"/>
    </source>
</evidence>
<comment type="caution">
    <text evidence="3">The sequence shown here is derived from an EMBL/GenBank/DDBJ whole genome shotgun (WGS) entry which is preliminary data.</text>
</comment>
<keyword evidence="4" id="KW-1185">Reference proteome</keyword>
<organism evidence="3 4">
    <name type="scientific">Brumimicrobium oceani</name>
    <dbReference type="NCBI Taxonomy" id="2100725"/>
    <lineage>
        <taxon>Bacteria</taxon>
        <taxon>Pseudomonadati</taxon>
        <taxon>Bacteroidota</taxon>
        <taxon>Flavobacteriia</taxon>
        <taxon>Flavobacteriales</taxon>
        <taxon>Crocinitomicaceae</taxon>
        <taxon>Brumimicrobium</taxon>
    </lineage>
</organism>
<reference evidence="3 4" key="1">
    <citation type="submission" date="2018-05" db="EMBL/GenBank/DDBJ databases">
        <title>Brumimicrobium oceani sp. nov., isolated from coastal sediment.</title>
        <authorList>
            <person name="Kou Y."/>
        </authorList>
    </citation>
    <scope>NUCLEOTIDE SEQUENCE [LARGE SCALE GENOMIC DNA]</scope>
    <source>
        <strain evidence="3 4">C305</strain>
    </source>
</reference>
<evidence type="ECO:0000259" key="2">
    <source>
        <dbReference type="Pfam" id="PF18962"/>
    </source>
</evidence>
<name>A0A2U2XC54_9FLAO</name>
<dbReference type="Pfam" id="PF18962">
    <property type="entry name" value="Por_Secre_tail"/>
    <property type="match status" value="1"/>
</dbReference>
<evidence type="ECO:0000256" key="1">
    <source>
        <dbReference type="ARBA" id="ARBA00022729"/>
    </source>
</evidence>
<protein>
    <recommendedName>
        <fullName evidence="2">Secretion system C-terminal sorting domain-containing protein</fullName>
    </recommendedName>
</protein>
<reference evidence="3 4" key="2">
    <citation type="submission" date="2018-05" db="EMBL/GenBank/DDBJ databases">
        <authorList>
            <person name="Lanie J.A."/>
            <person name="Ng W.-L."/>
            <person name="Kazmierczak K.M."/>
            <person name="Andrzejewski T.M."/>
            <person name="Davidsen T.M."/>
            <person name="Wayne K.J."/>
            <person name="Tettelin H."/>
            <person name="Glass J.I."/>
            <person name="Rusch D."/>
            <person name="Podicherti R."/>
            <person name="Tsui H.-C.T."/>
            <person name="Winkler M.E."/>
        </authorList>
    </citation>
    <scope>NUCLEOTIDE SEQUENCE [LARGE SCALE GENOMIC DNA]</scope>
    <source>
        <strain evidence="3 4">C305</strain>
    </source>
</reference>
<gene>
    <name evidence="3" type="ORF">DIT68_10425</name>
</gene>
<dbReference type="EMBL" id="QFRJ01000007">
    <property type="protein sequence ID" value="PWH85343.1"/>
    <property type="molecule type" value="Genomic_DNA"/>
</dbReference>